<dbReference type="OrthoDB" id="536948at2759"/>
<dbReference type="SUPFAM" id="SSF56487">
    <property type="entry name" value="SRCR-like"/>
    <property type="match status" value="2"/>
</dbReference>
<evidence type="ECO:0000313" key="11">
    <source>
        <dbReference type="EMBL" id="NXF94488.1"/>
    </source>
</evidence>
<accession>A0A7K8XVH9</accession>
<sequence length="172" mass="18101">RCSGRVEIFHGHQWGTVCDHSWDLRDAAAVCRQLDCGWALAAPGGAPFGQGNGTIWLERVSCVGTEELLAWCPAGPWGATSCTHAEDAGVVCSGQGQLLPGEVAAGHIRIGAEHLQGGNAAVPQAEELRLAGGSQRCAGRVEVLHREQWGAVCAHGWDRQDAEVVCRQLGCG</sequence>
<gene>
    <name evidence="11" type="primary">Dmbt1_4</name>
    <name evidence="11" type="ORF">EUBBOU_R01955</name>
</gene>
<dbReference type="PROSITE" id="PS50287">
    <property type="entry name" value="SRCR_2"/>
    <property type="match status" value="2"/>
</dbReference>
<feature type="non-terminal residue" evidence="11">
    <location>
        <position position="172"/>
    </location>
</feature>
<dbReference type="GO" id="GO:0016020">
    <property type="term" value="C:membrane"/>
    <property type="evidence" value="ECO:0007669"/>
    <property type="project" value="UniProtKB-SubCell"/>
</dbReference>
<dbReference type="EMBL" id="VWZE01018517">
    <property type="protein sequence ID" value="NXF94488.1"/>
    <property type="molecule type" value="Genomic_DNA"/>
</dbReference>
<comment type="subcellular location">
    <subcellularLocation>
        <location evidence="1">Membrane</location>
        <topology evidence="1">Single-pass membrane protein</topology>
    </subcellularLocation>
</comment>
<dbReference type="Pfam" id="PF00530">
    <property type="entry name" value="SRCR"/>
    <property type="match status" value="2"/>
</dbReference>
<comment type="caution">
    <text evidence="11">The sequence shown here is derived from an EMBL/GenBank/DDBJ whole genome shotgun (WGS) entry which is preliminary data.</text>
</comment>
<dbReference type="FunFam" id="3.10.250.10:FF:000002">
    <property type="entry name" value="Scavenger receptor cysteine-rich type 1 protein M130"/>
    <property type="match status" value="1"/>
</dbReference>
<evidence type="ECO:0000256" key="3">
    <source>
        <dbReference type="ARBA" id="ARBA00022729"/>
    </source>
</evidence>
<keyword evidence="5" id="KW-1133">Transmembrane helix</keyword>
<name>A0A7K8XVH9_9PICI</name>
<feature type="disulfide bond" evidence="9">
    <location>
        <begin position="62"/>
        <end position="72"/>
    </location>
</feature>
<keyword evidence="2" id="KW-0812">Transmembrane</keyword>
<dbReference type="FunFam" id="3.10.250.10:FF:000016">
    <property type="entry name" value="Scavenger receptor cysteine-rich protein type 12"/>
    <property type="match status" value="1"/>
</dbReference>
<evidence type="ECO:0000256" key="4">
    <source>
        <dbReference type="ARBA" id="ARBA00022737"/>
    </source>
</evidence>
<dbReference type="PRINTS" id="PR00258">
    <property type="entry name" value="SPERACTRCPTR"/>
</dbReference>
<evidence type="ECO:0000256" key="2">
    <source>
        <dbReference type="ARBA" id="ARBA00022692"/>
    </source>
</evidence>
<feature type="disulfide bond" evidence="9">
    <location>
        <begin position="18"/>
        <end position="82"/>
    </location>
</feature>
<feature type="disulfide bond" evidence="9">
    <location>
        <begin position="31"/>
        <end position="92"/>
    </location>
</feature>
<evidence type="ECO:0000256" key="8">
    <source>
        <dbReference type="ARBA" id="ARBA00023180"/>
    </source>
</evidence>
<keyword evidence="6" id="KW-0472">Membrane</keyword>
<evidence type="ECO:0000256" key="6">
    <source>
        <dbReference type="ARBA" id="ARBA00023136"/>
    </source>
</evidence>
<dbReference type="Gene3D" id="3.10.250.10">
    <property type="entry name" value="SRCR-like domain"/>
    <property type="match status" value="2"/>
</dbReference>
<evidence type="ECO:0000256" key="5">
    <source>
        <dbReference type="ARBA" id="ARBA00022989"/>
    </source>
</evidence>
<keyword evidence="3" id="KW-0732">Signal</keyword>
<keyword evidence="4" id="KW-0677">Repeat</keyword>
<dbReference type="AlphaFoldDB" id="A0A7K8XVH9"/>
<keyword evidence="8" id="KW-0325">Glycoprotein</keyword>
<dbReference type="PANTHER" id="PTHR19331:SF487">
    <property type="entry name" value="SOLUBLE SCAVENGER RECEPTOR CYSTEINE-RICH DOMAIN-CONTAINING PROTEIN SSC5D"/>
    <property type="match status" value="1"/>
</dbReference>
<organism evidence="11 12">
    <name type="scientific">Eubucco bourcierii</name>
    <name type="common">red-headed barbet</name>
    <dbReference type="NCBI Taxonomy" id="91767"/>
    <lineage>
        <taxon>Eukaryota</taxon>
        <taxon>Metazoa</taxon>
        <taxon>Chordata</taxon>
        <taxon>Craniata</taxon>
        <taxon>Vertebrata</taxon>
        <taxon>Euteleostomi</taxon>
        <taxon>Archelosauria</taxon>
        <taxon>Archosauria</taxon>
        <taxon>Dinosauria</taxon>
        <taxon>Saurischia</taxon>
        <taxon>Theropoda</taxon>
        <taxon>Coelurosauria</taxon>
        <taxon>Aves</taxon>
        <taxon>Neognathae</taxon>
        <taxon>Neoaves</taxon>
        <taxon>Telluraves</taxon>
        <taxon>Coraciimorphae</taxon>
        <taxon>Piciformes</taxon>
        <taxon>Ramphastidae</taxon>
        <taxon>Eubucco</taxon>
    </lineage>
</organism>
<dbReference type="Proteomes" id="UP000583613">
    <property type="component" value="Unassembled WGS sequence"/>
</dbReference>
<evidence type="ECO:0000256" key="7">
    <source>
        <dbReference type="ARBA" id="ARBA00023157"/>
    </source>
</evidence>
<evidence type="ECO:0000256" key="1">
    <source>
        <dbReference type="ARBA" id="ARBA00004167"/>
    </source>
</evidence>
<reference evidence="11 12" key="1">
    <citation type="submission" date="2019-09" db="EMBL/GenBank/DDBJ databases">
        <title>Bird 10,000 Genomes (B10K) Project - Family phase.</title>
        <authorList>
            <person name="Zhang G."/>
        </authorList>
    </citation>
    <scope>NUCLEOTIDE SEQUENCE [LARGE SCALE GENOMIC DNA]</scope>
    <source>
        <strain evidence="11">B10K-DU-001-04</strain>
        <tissue evidence="11">Muscle</tissue>
    </source>
</reference>
<comment type="caution">
    <text evidence="9">Lacks conserved residue(s) required for the propagation of feature annotation.</text>
</comment>
<keyword evidence="12" id="KW-1185">Reference proteome</keyword>
<evidence type="ECO:0000313" key="12">
    <source>
        <dbReference type="Proteomes" id="UP000583613"/>
    </source>
</evidence>
<feature type="domain" description="SRCR" evidence="10">
    <location>
        <begin position="1"/>
        <end position="93"/>
    </location>
</feature>
<feature type="non-terminal residue" evidence="11">
    <location>
        <position position="1"/>
    </location>
</feature>
<proteinExistence type="predicted"/>
<protein>
    <submittedName>
        <fullName evidence="11">DMBT1 protein</fullName>
    </submittedName>
</protein>
<feature type="domain" description="SRCR" evidence="10">
    <location>
        <begin position="128"/>
        <end position="172"/>
    </location>
</feature>
<dbReference type="InterPro" id="IPR001190">
    <property type="entry name" value="SRCR"/>
</dbReference>
<dbReference type="PROSITE" id="PS00420">
    <property type="entry name" value="SRCR_1"/>
    <property type="match status" value="1"/>
</dbReference>
<evidence type="ECO:0000256" key="9">
    <source>
        <dbReference type="PROSITE-ProRule" id="PRU00196"/>
    </source>
</evidence>
<evidence type="ECO:0000259" key="10">
    <source>
        <dbReference type="PROSITE" id="PS50287"/>
    </source>
</evidence>
<dbReference type="InterPro" id="IPR036772">
    <property type="entry name" value="SRCR-like_dom_sf"/>
</dbReference>
<dbReference type="SMART" id="SM00202">
    <property type="entry name" value="SR"/>
    <property type="match status" value="1"/>
</dbReference>
<dbReference type="PANTHER" id="PTHR19331">
    <property type="entry name" value="SCAVENGER RECEPTOR DOMAIN-CONTAINING"/>
    <property type="match status" value="1"/>
</dbReference>
<keyword evidence="7 9" id="KW-1015">Disulfide bond</keyword>